<name>A0A0C2VP82_9BACL</name>
<dbReference type="EMBL" id="JXRR01000017">
    <property type="protein sequence ID" value="KIL46256.1"/>
    <property type="molecule type" value="Genomic_DNA"/>
</dbReference>
<dbReference type="PATRIC" id="fig|220754.4.peg.2943"/>
<protein>
    <submittedName>
        <fullName evidence="1">Uncharacterized protein</fullName>
    </submittedName>
</protein>
<organism evidence="1 2">
    <name type="scientific">Jeotgalibacillus campisalis</name>
    <dbReference type="NCBI Taxonomy" id="220754"/>
    <lineage>
        <taxon>Bacteria</taxon>
        <taxon>Bacillati</taxon>
        <taxon>Bacillota</taxon>
        <taxon>Bacilli</taxon>
        <taxon>Bacillales</taxon>
        <taxon>Caryophanaceae</taxon>
        <taxon>Jeotgalibacillus</taxon>
    </lineage>
</organism>
<comment type="caution">
    <text evidence="1">The sequence shown here is derived from an EMBL/GenBank/DDBJ whole genome shotgun (WGS) entry which is preliminary data.</text>
</comment>
<dbReference type="AlphaFoldDB" id="A0A0C2VP82"/>
<accession>A0A0C2VP82</accession>
<gene>
    <name evidence="1" type="ORF">KR50_29310</name>
</gene>
<evidence type="ECO:0000313" key="1">
    <source>
        <dbReference type="EMBL" id="KIL46256.1"/>
    </source>
</evidence>
<dbReference type="Proteomes" id="UP000031972">
    <property type="component" value="Unassembled WGS sequence"/>
</dbReference>
<evidence type="ECO:0000313" key="2">
    <source>
        <dbReference type="Proteomes" id="UP000031972"/>
    </source>
</evidence>
<keyword evidence="2" id="KW-1185">Reference proteome</keyword>
<proteinExistence type="predicted"/>
<reference evidence="1 2" key="1">
    <citation type="submission" date="2015-01" db="EMBL/GenBank/DDBJ databases">
        <title>Jeotgalibacillus campisalis genome sequencing.</title>
        <authorList>
            <person name="Goh K.M."/>
            <person name="Chan K.-G."/>
            <person name="Yaakop A.S."/>
            <person name="Ee R."/>
            <person name="Gan H.M."/>
            <person name="Chan C.S."/>
        </authorList>
    </citation>
    <scope>NUCLEOTIDE SEQUENCE [LARGE SCALE GENOMIC DNA]</scope>
    <source>
        <strain evidence="1 2">SF-57</strain>
    </source>
</reference>
<sequence length="52" mass="5561">MIPHLGELSHLSSNGQFSSKAMGILFPLLFLCLNFLEAGAARKPDASSADQE</sequence>